<dbReference type="KEGG" id="aten:116299542"/>
<feature type="transmembrane region" description="Helical" evidence="11">
    <location>
        <begin position="37"/>
        <end position="55"/>
    </location>
</feature>
<proteinExistence type="inferred from homology"/>
<keyword evidence="5 11" id="KW-0812">Transmembrane</keyword>
<dbReference type="GO" id="GO:0071595">
    <property type="term" value="C:Nem1-Spo7 phosphatase complex"/>
    <property type="evidence" value="ECO:0007669"/>
    <property type="project" value="InterPro"/>
</dbReference>
<keyword evidence="8 11" id="KW-0472">Membrane</keyword>
<feature type="transmembrane region" description="Helical" evidence="11">
    <location>
        <begin position="67"/>
        <end position="88"/>
    </location>
</feature>
<evidence type="ECO:0000256" key="5">
    <source>
        <dbReference type="ARBA" id="ARBA00022692"/>
    </source>
</evidence>
<dbReference type="Proteomes" id="UP000515163">
    <property type="component" value="Unplaced"/>
</dbReference>
<dbReference type="GO" id="GO:0006629">
    <property type="term" value="P:lipid metabolic process"/>
    <property type="evidence" value="ECO:0007669"/>
    <property type="project" value="UniProtKB-KW"/>
</dbReference>
<sequence>MEDFYNPTDVTEDLKAFERRMTEYLASLTVTTTRWRIVLFTSSMLALFGAWGLIIDDVHHGSILHSLWYHKLFTISCCNLIVLVFCGIHKRVVAPNIIISRTKLVLHDYNMSCDEKGRLILKARPSTGVD</sequence>
<comment type="similarity">
    <text evidence="3">Belongs to the CNEP1R1 family.</text>
</comment>
<evidence type="ECO:0000256" key="8">
    <source>
        <dbReference type="ARBA" id="ARBA00023136"/>
    </source>
</evidence>
<protein>
    <recommendedName>
        <fullName evidence="10">Transmembrane protein 188</fullName>
    </recommendedName>
</protein>
<dbReference type="InParanoid" id="A0A6P8I653"/>
<evidence type="ECO:0000256" key="1">
    <source>
        <dbReference type="ARBA" id="ARBA00004232"/>
    </source>
</evidence>
<dbReference type="PANTHER" id="PTHR20996">
    <property type="entry name" value="NUCLEAR ENVELOPE PHOSPHATASE-REGULATORY SUBUNIT 1"/>
    <property type="match status" value="1"/>
</dbReference>
<dbReference type="PANTHER" id="PTHR20996:SF1">
    <property type="entry name" value="NUCLEAR ENVELOPE PHOSPHATASE-REGULATORY SUBUNIT 1"/>
    <property type="match status" value="1"/>
</dbReference>
<evidence type="ECO:0000256" key="10">
    <source>
        <dbReference type="ARBA" id="ARBA00030458"/>
    </source>
</evidence>
<evidence type="ECO:0000313" key="13">
    <source>
        <dbReference type="RefSeq" id="XP_031564074.1"/>
    </source>
</evidence>
<name>A0A6P8I653_ACTTE</name>
<keyword evidence="9" id="KW-0539">Nucleus</keyword>
<comment type="subcellular location">
    <subcellularLocation>
        <location evidence="2">Cytoplasm</location>
    </subcellularLocation>
    <subcellularLocation>
        <location evidence="1">Nucleus membrane</location>
        <topology evidence="1">Multi-pass membrane protein</topology>
    </subcellularLocation>
</comment>
<evidence type="ECO:0000256" key="3">
    <source>
        <dbReference type="ARBA" id="ARBA00010998"/>
    </source>
</evidence>
<accession>A0A6P8I653</accession>
<gene>
    <name evidence="13" type="primary">LOC116299542</name>
</gene>
<dbReference type="InterPro" id="IPR019168">
    <property type="entry name" value="NEP1-R1"/>
</dbReference>
<dbReference type="OrthoDB" id="5786980at2759"/>
<dbReference type="GeneID" id="116299542"/>
<evidence type="ECO:0000256" key="11">
    <source>
        <dbReference type="SAM" id="Phobius"/>
    </source>
</evidence>
<dbReference type="FunCoup" id="A0A6P8I653">
    <property type="interactions" value="1638"/>
</dbReference>
<dbReference type="AlphaFoldDB" id="A0A6P8I653"/>
<organism evidence="12 13">
    <name type="scientific">Actinia tenebrosa</name>
    <name type="common">Australian red waratah sea anemone</name>
    <dbReference type="NCBI Taxonomy" id="6105"/>
    <lineage>
        <taxon>Eukaryota</taxon>
        <taxon>Metazoa</taxon>
        <taxon>Cnidaria</taxon>
        <taxon>Anthozoa</taxon>
        <taxon>Hexacorallia</taxon>
        <taxon>Actiniaria</taxon>
        <taxon>Actiniidae</taxon>
        <taxon>Actinia</taxon>
    </lineage>
</organism>
<keyword evidence="7" id="KW-0443">Lipid metabolism</keyword>
<evidence type="ECO:0000256" key="7">
    <source>
        <dbReference type="ARBA" id="ARBA00023098"/>
    </source>
</evidence>
<dbReference type="GO" id="GO:0031965">
    <property type="term" value="C:nuclear membrane"/>
    <property type="evidence" value="ECO:0007669"/>
    <property type="project" value="UniProtKB-SubCell"/>
</dbReference>
<evidence type="ECO:0000256" key="2">
    <source>
        <dbReference type="ARBA" id="ARBA00004496"/>
    </source>
</evidence>
<evidence type="ECO:0000256" key="4">
    <source>
        <dbReference type="ARBA" id="ARBA00022490"/>
    </source>
</evidence>
<keyword evidence="12" id="KW-1185">Reference proteome</keyword>
<dbReference type="Pfam" id="PF09771">
    <property type="entry name" value="Tmemb_18A"/>
    <property type="match status" value="1"/>
</dbReference>
<keyword evidence="4" id="KW-0963">Cytoplasm</keyword>
<evidence type="ECO:0000313" key="12">
    <source>
        <dbReference type="Proteomes" id="UP000515163"/>
    </source>
</evidence>
<evidence type="ECO:0000256" key="9">
    <source>
        <dbReference type="ARBA" id="ARBA00023242"/>
    </source>
</evidence>
<dbReference type="RefSeq" id="XP_031564074.1">
    <property type="nucleotide sequence ID" value="XM_031708214.1"/>
</dbReference>
<evidence type="ECO:0000256" key="6">
    <source>
        <dbReference type="ARBA" id="ARBA00022989"/>
    </source>
</evidence>
<reference evidence="13" key="1">
    <citation type="submission" date="2025-08" db="UniProtKB">
        <authorList>
            <consortium name="RefSeq"/>
        </authorList>
    </citation>
    <scope>IDENTIFICATION</scope>
    <source>
        <tissue evidence="13">Tentacle</tissue>
    </source>
</reference>
<dbReference type="GO" id="GO:0005737">
    <property type="term" value="C:cytoplasm"/>
    <property type="evidence" value="ECO:0007669"/>
    <property type="project" value="UniProtKB-SubCell"/>
</dbReference>
<keyword evidence="6 11" id="KW-1133">Transmembrane helix</keyword>